<dbReference type="EMBL" id="LNYK01000014">
    <property type="protein sequence ID" value="KTD21656.1"/>
    <property type="molecule type" value="Genomic_DNA"/>
</dbReference>
<proteinExistence type="predicted"/>
<keyword evidence="2 4" id="KW-0808">Transferase</keyword>
<dbReference type="Pfam" id="PF01596">
    <property type="entry name" value="Methyltransf_3"/>
    <property type="match status" value="1"/>
</dbReference>
<evidence type="ECO:0000256" key="1">
    <source>
        <dbReference type="ARBA" id="ARBA00022603"/>
    </source>
</evidence>
<dbReference type="PANTHER" id="PTHR10509:SF14">
    <property type="entry name" value="CAFFEOYL-COA O-METHYLTRANSFERASE 3-RELATED"/>
    <property type="match status" value="1"/>
</dbReference>
<evidence type="ECO:0000256" key="3">
    <source>
        <dbReference type="ARBA" id="ARBA00022691"/>
    </source>
</evidence>
<dbReference type="InterPro" id="IPR002935">
    <property type="entry name" value="SAM_O-MeTrfase"/>
</dbReference>
<dbReference type="InterPro" id="IPR050362">
    <property type="entry name" value="Cation-dep_OMT"/>
</dbReference>
<keyword evidence="5" id="KW-1185">Reference proteome</keyword>
<keyword evidence="1 4" id="KW-0489">Methyltransferase</keyword>
<organism evidence="4 5">
    <name type="scientific">Legionella londiniensis</name>
    <dbReference type="NCBI Taxonomy" id="45068"/>
    <lineage>
        <taxon>Bacteria</taxon>
        <taxon>Pseudomonadati</taxon>
        <taxon>Pseudomonadota</taxon>
        <taxon>Gammaproteobacteria</taxon>
        <taxon>Legionellales</taxon>
        <taxon>Legionellaceae</taxon>
        <taxon>Legionella</taxon>
    </lineage>
</organism>
<evidence type="ECO:0000313" key="5">
    <source>
        <dbReference type="Proteomes" id="UP000054997"/>
    </source>
</evidence>
<dbReference type="RefSeq" id="WP_058528825.1">
    <property type="nucleotide sequence ID" value="NZ_CAAAHZ010000002.1"/>
</dbReference>
<dbReference type="PROSITE" id="PS51682">
    <property type="entry name" value="SAM_OMT_I"/>
    <property type="match status" value="1"/>
</dbReference>
<dbReference type="SUPFAM" id="SSF53335">
    <property type="entry name" value="S-adenosyl-L-methionine-dependent methyltransferases"/>
    <property type="match status" value="1"/>
</dbReference>
<dbReference type="GO" id="GO:0008757">
    <property type="term" value="F:S-adenosylmethionine-dependent methyltransferase activity"/>
    <property type="evidence" value="ECO:0007669"/>
    <property type="project" value="TreeGrafter"/>
</dbReference>
<dbReference type="OrthoDB" id="9799672at2"/>
<gene>
    <name evidence="4" type="ORF">Llon_0821</name>
</gene>
<dbReference type="CDD" id="cd02440">
    <property type="entry name" value="AdoMet_MTases"/>
    <property type="match status" value="1"/>
</dbReference>
<comment type="caution">
    <text evidence="4">The sequence shown here is derived from an EMBL/GenBank/DDBJ whole genome shotgun (WGS) entry which is preliminary data.</text>
</comment>
<dbReference type="PATRIC" id="fig|45068.5.peg.877"/>
<keyword evidence="3" id="KW-0949">S-adenosyl-L-methionine</keyword>
<protein>
    <submittedName>
        <fullName evidence="4">SAM-dependent O-methyltransferase</fullName>
    </submittedName>
</protein>
<evidence type="ECO:0000313" key="4">
    <source>
        <dbReference type="EMBL" id="KTD21656.1"/>
    </source>
</evidence>
<dbReference type="Proteomes" id="UP000054997">
    <property type="component" value="Unassembled WGS sequence"/>
</dbReference>
<dbReference type="Gene3D" id="3.40.50.150">
    <property type="entry name" value="Vaccinia Virus protein VP39"/>
    <property type="match status" value="1"/>
</dbReference>
<dbReference type="GO" id="GO:0008171">
    <property type="term" value="F:O-methyltransferase activity"/>
    <property type="evidence" value="ECO:0007669"/>
    <property type="project" value="InterPro"/>
</dbReference>
<dbReference type="GO" id="GO:0032259">
    <property type="term" value="P:methylation"/>
    <property type="evidence" value="ECO:0007669"/>
    <property type="project" value="UniProtKB-KW"/>
</dbReference>
<name>A0A0W0VNN9_9GAMM</name>
<dbReference type="PANTHER" id="PTHR10509">
    <property type="entry name" value="O-METHYLTRANSFERASE-RELATED"/>
    <property type="match status" value="1"/>
</dbReference>
<dbReference type="InterPro" id="IPR029063">
    <property type="entry name" value="SAM-dependent_MTases_sf"/>
</dbReference>
<accession>A0A0W0VNN9</accession>
<reference evidence="4 5" key="1">
    <citation type="submission" date="2015-11" db="EMBL/GenBank/DDBJ databases">
        <title>Genomic analysis of 38 Legionella species identifies large and diverse effector repertoires.</title>
        <authorList>
            <person name="Burstein D."/>
            <person name="Amaro F."/>
            <person name="Zusman T."/>
            <person name="Lifshitz Z."/>
            <person name="Cohen O."/>
            <person name="Gilbert J.A."/>
            <person name="Pupko T."/>
            <person name="Shuman H.A."/>
            <person name="Segal G."/>
        </authorList>
    </citation>
    <scope>NUCLEOTIDE SEQUENCE [LARGE SCALE GENOMIC DNA]</scope>
    <source>
        <strain evidence="4 5">ATCC 49505</strain>
    </source>
</reference>
<sequence>MKHLNLTPELYEYLLEVSLHEHPVLASLREETAKLPLAVMQVAPEQAQFMQFLLKLISAKKVLELGTFTGYSALAMALALPDDGKLITCDINSEWTDKAQTFWKKAKQEQKIDLRLGPALETMQELLNNGFAGSFDFIFIDADKTNYTHYYELALKLVSRRGLIAIDNMLWSGKVIDEEETGGQTRAIRELNQRINNDRRVFASLLPIADGLYLVKPNES</sequence>
<evidence type="ECO:0000256" key="2">
    <source>
        <dbReference type="ARBA" id="ARBA00022679"/>
    </source>
</evidence>
<dbReference type="AlphaFoldDB" id="A0A0W0VNN9"/>
<dbReference type="STRING" id="45068.Llon_0821"/>